<dbReference type="GO" id="GO:0005930">
    <property type="term" value="C:axoneme"/>
    <property type="evidence" value="ECO:0007669"/>
    <property type="project" value="UniProtKB-SubCell"/>
</dbReference>
<dbReference type="PRINTS" id="PR00511">
    <property type="entry name" value="TEKTIN"/>
</dbReference>
<protein>
    <recommendedName>
        <fullName evidence="10">Tektin</fullName>
    </recommendedName>
</protein>
<evidence type="ECO:0000256" key="11">
    <source>
        <dbReference type="SAM" id="Coils"/>
    </source>
</evidence>
<dbReference type="GO" id="GO:0060271">
    <property type="term" value="P:cilium assembly"/>
    <property type="evidence" value="ECO:0007669"/>
    <property type="project" value="UniProtKB-UniRule"/>
</dbReference>
<feature type="coiled-coil region" evidence="11">
    <location>
        <begin position="268"/>
        <end position="302"/>
    </location>
</feature>
<evidence type="ECO:0000256" key="4">
    <source>
        <dbReference type="ARBA" id="ARBA00022846"/>
    </source>
</evidence>
<proteinExistence type="inferred from homology"/>
<keyword evidence="6 10" id="KW-0969">Cilium</keyword>
<keyword evidence="13" id="KW-1185">Reference proteome</keyword>
<feature type="coiled-coil region" evidence="11">
    <location>
        <begin position="348"/>
        <end position="375"/>
    </location>
</feature>
<reference evidence="12" key="1">
    <citation type="journal article" date="2023" name="Mol. Biol. Evol.">
        <title>Third-Generation Sequencing Reveals the Adaptive Role of the Epigenome in Three Deep-Sea Polychaetes.</title>
        <authorList>
            <person name="Perez M."/>
            <person name="Aroh O."/>
            <person name="Sun Y."/>
            <person name="Lan Y."/>
            <person name="Juniper S.K."/>
            <person name="Young C.R."/>
            <person name="Angers B."/>
            <person name="Qian P.Y."/>
        </authorList>
    </citation>
    <scope>NUCLEOTIDE SEQUENCE</scope>
    <source>
        <strain evidence="12">P08H-3</strain>
    </source>
</reference>
<dbReference type="GO" id="GO:0015630">
    <property type="term" value="C:microtubule cytoskeleton"/>
    <property type="evidence" value="ECO:0007669"/>
    <property type="project" value="UniProtKB-UniRule"/>
</dbReference>
<evidence type="ECO:0000256" key="7">
    <source>
        <dbReference type="ARBA" id="ARBA00023212"/>
    </source>
</evidence>
<dbReference type="AlphaFoldDB" id="A0AAD9NC72"/>
<dbReference type="InterPro" id="IPR000435">
    <property type="entry name" value="Tektins"/>
</dbReference>
<evidence type="ECO:0000256" key="3">
    <source>
        <dbReference type="ARBA" id="ARBA00022490"/>
    </source>
</evidence>
<name>A0AAD9NC72_9ANNE</name>
<evidence type="ECO:0000256" key="1">
    <source>
        <dbReference type="ARBA" id="ARBA00004611"/>
    </source>
</evidence>
<dbReference type="EMBL" id="JAODUP010000057">
    <property type="protein sequence ID" value="KAK2164932.1"/>
    <property type="molecule type" value="Genomic_DNA"/>
</dbReference>
<evidence type="ECO:0000256" key="9">
    <source>
        <dbReference type="ARBA" id="ARBA00045224"/>
    </source>
</evidence>
<comment type="subcellular location">
    <subcellularLocation>
        <location evidence="10">Cytoplasm</location>
        <location evidence="10">Cytoskeleton</location>
        <location evidence="10">Cilium axoneme</location>
    </subcellularLocation>
    <subcellularLocation>
        <location evidence="1">Cytoplasm</location>
        <location evidence="1">Cytoskeleton</location>
        <location evidence="1">Flagellum axoneme</location>
    </subcellularLocation>
</comment>
<evidence type="ECO:0000256" key="8">
    <source>
        <dbReference type="ARBA" id="ARBA00023273"/>
    </source>
</evidence>
<comment type="similarity">
    <text evidence="2 10">Belongs to the tektin family.</text>
</comment>
<keyword evidence="4 10" id="KW-0282">Flagellum</keyword>
<organism evidence="12 13">
    <name type="scientific">Paralvinella palmiformis</name>
    <dbReference type="NCBI Taxonomy" id="53620"/>
    <lineage>
        <taxon>Eukaryota</taxon>
        <taxon>Metazoa</taxon>
        <taxon>Spiralia</taxon>
        <taxon>Lophotrochozoa</taxon>
        <taxon>Annelida</taxon>
        <taxon>Polychaeta</taxon>
        <taxon>Sedentaria</taxon>
        <taxon>Canalipalpata</taxon>
        <taxon>Terebellida</taxon>
        <taxon>Terebelliformia</taxon>
        <taxon>Alvinellidae</taxon>
        <taxon>Paralvinella</taxon>
    </lineage>
</organism>
<dbReference type="Proteomes" id="UP001208570">
    <property type="component" value="Unassembled WGS sequence"/>
</dbReference>
<dbReference type="PANTHER" id="PTHR19960:SF25">
    <property type="entry name" value="TEKTIN-1"/>
    <property type="match status" value="1"/>
</dbReference>
<dbReference type="GO" id="GO:0060294">
    <property type="term" value="P:cilium movement involved in cell motility"/>
    <property type="evidence" value="ECO:0007669"/>
    <property type="project" value="UniProtKB-UniRule"/>
</dbReference>
<accession>A0AAD9NC72</accession>
<comment type="caution">
    <text evidence="12">The sequence shown here is derived from an EMBL/GenBank/DDBJ whole genome shotgun (WGS) entry which is preliminary data.</text>
</comment>
<dbReference type="InterPro" id="IPR048256">
    <property type="entry name" value="Tektin-like"/>
</dbReference>
<dbReference type="PANTHER" id="PTHR19960">
    <property type="entry name" value="TEKTIN"/>
    <property type="match status" value="1"/>
</dbReference>
<evidence type="ECO:0000256" key="2">
    <source>
        <dbReference type="ARBA" id="ARBA00007209"/>
    </source>
</evidence>
<evidence type="ECO:0000256" key="5">
    <source>
        <dbReference type="ARBA" id="ARBA00023054"/>
    </source>
</evidence>
<gene>
    <name evidence="12" type="ORF">LSH36_57g02059</name>
</gene>
<keyword evidence="8 10" id="KW-0966">Cell projection</keyword>
<keyword evidence="7" id="KW-0206">Cytoskeleton</keyword>
<evidence type="ECO:0000313" key="12">
    <source>
        <dbReference type="EMBL" id="KAK2164932.1"/>
    </source>
</evidence>
<dbReference type="GO" id="GO:0005634">
    <property type="term" value="C:nucleus"/>
    <property type="evidence" value="ECO:0007669"/>
    <property type="project" value="TreeGrafter"/>
</dbReference>
<sequence length="402" mass="46296">MAKVVQPPPKFTHPEWNISNQMKYGNAEAERAAAERLVEESKRLVDETDKTTDKTQRDVNKKLDQRLNEIKYWEKEVDDKLDAIKKETDNLLAFRTRVEKAIEACKEPLHIAQQCLANRQNRRGIDLVHDDPEKELIKEVEVIQGALALLMRTKEQADEQLRLNRKAKYNLEKDLKDKFLARSIDETNAELRTNSAGLRFKPGAAKIDANSVTPDEWEDFSNVNILEAEKQRQNSVNLRSAIDGILQATANDMKKQNETVDISLERRIAETRDAKEKLEDHLSKVLKQITEVEDNIDHLQKAISDKEAPLKLAHTRLDNRSERPNVELCRDPVQYRLVEEVDLIETSVSRLIEQLAESQDALKALIRRQLDLEEDIAVKANSLFIDETECMGMRKSINIQAY</sequence>
<evidence type="ECO:0000256" key="10">
    <source>
        <dbReference type="RuleBase" id="RU367040"/>
    </source>
</evidence>
<keyword evidence="5 11" id="KW-0175">Coiled coil</keyword>
<dbReference type="Pfam" id="PF03148">
    <property type="entry name" value="Tektin"/>
    <property type="match status" value="1"/>
</dbReference>
<evidence type="ECO:0000313" key="13">
    <source>
        <dbReference type="Proteomes" id="UP001208570"/>
    </source>
</evidence>
<comment type="function">
    <text evidence="9">Microtubule inner protein (MIP) part of the dynein-decorated doublet microtubules (DMTs) in cilia and flagellar axoneme. Forms filamentous polymers in the walls of ciliary and flagellar microtubules.</text>
</comment>
<evidence type="ECO:0000256" key="6">
    <source>
        <dbReference type="ARBA" id="ARBA00023069"/>
    </source>
</evidence>
<keyword evidence="3" id="KW-0963">Cytoplasm</keyword>